<keyword evidence="7" id="KW-1185">Reference proteome</keyword>
<evidence type="ECO:0000256" key="1">
    <source>
        <dbReference type="ARBA" id="ARBA00004141"/>
    </source>
</evidence>
<organism evidence="6 7">
    <name type="scientific">Acanthoscelides obtectus</name>
    <name type="common">Bean weevil</name>
    <name type="synonym">Bruchus obtectus</name>
    <dbReference type="NCBI Taxonomy" id="200917"/>
    <lineage>
        <taxon>Eukaryota</taxon>
        <taxon>Metazoa</taxon>
        <taxon>Ecdysozoa</taxon>
        <taxon>Arthropoda</taxon>
        <taxon>Hexapoda</taxon>
        <taxon>Insecta</taxon>
        <taxon>Pterygota</taxon>
        <taxon>Neoptera</taxon>
        <taxon>Endopterygota</taxon>
        <taxon>Coleoptera</taxon>
        <taxon>Polyphaga</taxon>
        <taxon>Cucujiformia</taxon>
        <taxon>Chrysomeloidea</taxon>
        <taxon>Chrysomelidae</taxon>
        <taxon>Bruchinae</taxon>
        <taxon>Bruchini</taxon>
        <taxon>Acanthoscelides</taxon>
    </lineage>
</organism>
<evidence type="ECO:0000256" key="2">
    <source>
        <dbReference type="ARBA" id="ARBA00022692"/>
    </source>
</evidence>
<proteinExistence type="predicted"/>
<keyword evidence="4 5" id="KW-0472">Membrane</keyword>
<dbReference type="EMBL" id="CAKOFQ010006759">
    <property type="protein sequence ID" value="CAH1969071.1"/>
    <property type="molecule type" value="Genomic_DNA"/>
</dbReference>
<evidence type="ECO:0000256" key="5">
    <source>
        <dbReference type="SAM" id="Phobius"/>
    </source>
</evidence>
<gene>
    <name evidence="6" type="ORF">ACAOBT_LOCUS8205</name>
</gene>
<reference evidence="6" key="1">
    <citation type="submission" date="2022-03" db="EMBL/GenBank/DDBJ databases">
        <authorList>
            <person name="Sayadi A."/>
        </authorList>
    </citation>
    <scope>NUCLEOTIDE SEQUENCE</scope>
</reference>
<dbReference type="PANTHER" id="PTHR12714:SF9">
    <property type="entry name" value="PROTEIN-S-ISOPRENYLCYSTEINE O-METHYLTRANSFERASE"/>
    <property type="match status" value="1"/>
</dbReference>
<feature type="transmembrane region" description="Helical" evidence="5">
    <location>
        <begin position="66"/>
        <end position="87"/>
    </location>
</feature>
<comment type="subcellular location">
    <subcellularLocation>
        <location evidence="1">Membrane</location>
        <topology evidence="1">Multi-pass membrane protein</topology>
    </subcellularLocation>
</comment>
<evidence type="ECO:0000313" key="6">
    <source>
        <dbReference type="EMBL" id="CAH1969071.1"/>
    </source>
</evidence>
<dbReference type="PANTHER" id="PTHR12714">
    <property type="entry name" value="PROTEIN-S ISOPRENYLCYSTEINE O-METHYLTRANSFERASE"/>
    <property type="match status" value="1"/>
</dbReference>
<comment type="caution">
    <text evidence="6">The sequence shown here is derived from an EMBL/GenBank/DDBJ whole genome shotgun (WGS) entry which is preliminary data.</text>
</comment>
<keyword evidence="3 5" id="KW-1133">Transmembrane helix</keyword>
<dbReference type="GO" id="GO:0005783">
    <property type="term" value="C:endoplasmic reticulum"/>
    <property type="evidence" value="ECO:0007669"/>
    <property type="project" value="TreeGrafter"/>
</dbReference>
<accession>A0A9P0P523</accession>
<evidence type="ECO:0000256" key="4">
    <source>
        <dbReference type="ARBA" id="ARBA00023136"/>
    </source>
</evidence>
<dbReference type="AlphaFoldDB" id="A0A9P0P523"/>
<feature type="transmembrane region" description="Helical" evidence="5">
    <location>
        <begin position="93"/>
        <end position="112"/>
    </location>
</feature>
<sequence>MKMLCSEAKIALQTFLLGFFVFLPIEFGNIYLNCVSLTENAMTISSATAVLCFVVGLLYRGYNFQIGIRAALLGAVFALGFYVRIVAPPNVKIFGSYMCIMAFFHFSEFLFIALIQPKQVSTDSFVINHSPQYVIAAITSWLEFFLECYFFPGMKQVYWLSSVGICICVLGELLRKASMLTARSNFHHLFWPTWTPYRAWNSLDHTYQHARPARTRENIAAISESVREDPTTSTRHRSQQLGISGTTLRRILHLHPYKIQLTQELKQADHQQRRVFVNWMLESEDGFSAKVLFSDETHFHLNGFNVKNLMIMCL</sequence>
<name>A0A9P0P523_ACAOB</name>
<evidence type="ECO:0000313" key="7">
    <source>
        <dbReference type="Proteomes" id="UP001152888"/>
    </source>
</evidence>
<keyword evidence="2 5" id="KW-0812">Transmembrane</keyword>
<dbReference type="OrthoDB" id="422086at2759"/>
<protein>
    <submittedName>
        <fullName evidence="6">Uncharacterized protein</fullName>
    </submittedName>
</protein>
<dbReference type="GO" id="GO:0016020">
    <property type="term" value="C:membrane"/>
    <property type="evidence" value="ECO:0007669"/>
    <property type="project" value="UniProtKB-SubCell"/>
</dbReference>
<dbReference type="GO" id="GO:0004671">
    <property type="term" value="F:protein C-terminal S-isoprenylcysteine carboxyl O-methyltransferase activity"/>
    <property type="evidence" value="ECO:0007669"/>
    <property type="project" value="TreeGrafter"/>
</dbReference>
<dbReference type="Proteomes" id="UP001152888">
    <property type="component" value="Unassembled WGS sequence"/>
</dbReference>
<feature type="transmembrane region" description="Helical" evidence="5">
    <location>
        <begin position="40"/>
        <end position="59"/>
    </location>
</feature>
<feature type="transmembrane region" description="Helical" evidence="5">
    <location>
        <begin position="158"/>
        <end position="174"/>
    </location>
</feature>
<evidence type="ECO:0000256" key="3">
    <source>
        <dbReference type="ARBA" id="ARBA00022989"/>
    </source>
</evidence>